<evidence type="ECO:0000259" key="3">
    <source>
        <dbReference type="Pfam" id="PF13458"/>
    </source>
</evidence>
<dbReference type="SUPFAM" id="SSF53822">
    <property type="entry name" value="Periplasmic binding protein-like I"/>
    <property type="match status" value="1"/>
</dbReference>
<dbReference type="EMBL" id="CP018477">
    <property type="protein sequence ID" value="ASV75090.1"/>
    <property type="molecule type" value="Genomic_DNA"/>
</dbReference>
<feature type="domain" description="Leucine-binding protein" evidence="3">
    <location>
        <begin position="115"/>
        <end position="388"/>
    </location>
</feature>
<evidence type="ECO:0000313" key="4">
    <source>
        <dbReference type="EMBL" id="ASV75090.1"/>
    </source>
</evidence>
<keyword evidence="2" id="KW-0732">Signal</keyword>
<dbReference type="AlphaFoldDB" id="A0A286RGK7"/>
<dbReference type="InterPro" id="IPR051010">
    <property type="entry name" value="BCAA_transport"/>
</dbReference>
<evidence type="ECO:0000313" key="5">
    <source>
        <dbReference type="Proteomes" id="UP000215086"/>
    </source>
</evidence>
<dbReference type="KEGG" id="ttf:THTE_2488"/>
<name>A0A286RGK7_9BACT</name>
<dbReference type="InterPro" id="IPR028082">
    <property type="entry name" value="Peripla_BP_I"/>
</dbReference>
<gene>
    <name evidence="4" type="ORF">THTE_2488</name>
</gene>
<proteinExistence type="inferred from homology"/>
<dbReference type="Proteomes" id="UP000215086">
    <property type="component" value="Chromosome"/>
</dbReference>
<comment type="similarity">
    <text evidence="1">Belongs to the leucine-binding protein family.</text>
</comment>
<protein>
    <submittedName>
        <fullName evidence="4">Branched-chain amino acid ABC transporter, amino acid-binding protein</fullName>
    </submittedName>
</protein>
<evidence type="ECO:0000256" key="1">
    <source>
        <dbReference type="ARBA" id="ARBA00010062"/>
    </source>
</evidence>
<keyword evidence="5" id="KW-1185">Reference proteome</keyword>
<reference evidence="4 5" key="1">
    <citation type="journal article" name="Front. Microbiol.">
        <title>Sugar Metabolism of the First Thermophilic Planctomycete Thermogutta terrifontis: Comparative Genomic and Transcriptomic Approaches.</title>
        <authorList>
            <person name="Elcheninov A.G."/>
            <person name="Menzel P."/>
            <person name="Gudbergsdottir S.R."/>
            <person name="Slesarev A.I."/>
            <person name="Kadnikov V.V."/>
            <person name="Krogh A."/>
            <person name="Bonch-Osmolovskaya E.A."/>
            <person name="Peng X."/>
            <person name="Kublanov I.V."/>
        </authorList>
    </citation>
    <scope>NUCLEOTIDE SEQUENCE [LARGE SCALE GENOMIC DNA]</scope>
    <source>
        <strain evidence="4 5">R1</strain>
    </source>
</reference>
<evidence type="ECO:0000256" key="2">
    <source>
        <dbReference type="ARBA" id="ARBA00022729"/>
    </source>
</evidence>
<dbReference type="PANTHER" id="PTHR30483">
    <property type="entry name" value="LEUCINE-SPECIFIC-BINDING PROTEIN"/>
    <property type="match status" value="1"/>
</dbReference>
<accession>A0A286RGK7</accession>
<organism evidence="4 5">
    <name type="scientific">Thermogutta terrifontis</name>
    <dbReference type="NCBI Taxonomy" id="1331910"/>
    <lineage>
        <taxon>Bacteria</taxon>
        <taxon>Pseudomonadati</taxon>
        <taxon>Planctomycetota</taxon>
        <taxon>Planctomycetia</taxon>
        <taxon>Pirellulales</taxon>
        <taxon>Thermoguttaceae</taxon>
        <taxon>Thermogutta</taxon>
    </lineage>
</organism>
<dbReference type="PANTHER" id="PTHR30483:SF6">
    <property type="entry name" value="PERIPLASMIC BINDING PROTEIN OF ABC TRANSPORTER FOR NATURAL AMINO ACIDS"/>
    <property type="match status" value="1"/>
</dbReference>
<sequence length="413" mass="45364">MVFFAIVAILIAWGTPTAELIADGPNGGIIYPFDRSIHPFFKARDPINSTPVLRSSGIALRKEVIIGYFGPSKSDDLGMASLWWAAQRGLDDAQRELHDKLPPCRLVPLIKDSPWSDGASALAELIFRENVVGVVGGTDGEATHLAETIVAKVHLPLLSPVATDKTTNLAGVPWIFALAPGDHLIAPVLAQRIAGSCPRRIAVLLGSDHDSQWFWRELNKWLLRHGCQVNSVIILPREEQAVTKAVWESLENSPEWLIVSAPRPLLVSIIREIRRHTSTVQIVCDARVSRVDALKSLGLDAEGIICPCLVPDSCHIPQDFRETFQKEFAVEPDYAVALTYDAVRMLLHAVARAAQGGRDNIDRVEIYNSLLAISPYRGVFGTIEWDRVNANKCSVVPGVIRNGKIIPEVPSSR</sequence>
<dbReference type="Pfam" id="PF13458">
    <property type="entry name" value="Peripla_BP_6"/>
    <property type="match status" value="1"/>
</dbReference>
<dbReference type="InterPro" id="IPR028081">
    <property type="entry name" value="Leu-bd"/>
</dbReference>
<dbReference type="Gene3D" id="3.40.50.2300">
    <property type="match status" value="2"/>
</dbReference>